<dbReference type="Gene3D" id="2.30.110.10">
    <property type="entry name" value="Electron Transport, Fmn-binding Protein, Chain A"/>
    <property type="match status" value="1"/>
</dbReference>
<dbReference type="InterPro" id="IPR012349">
    <property type="entry name" value="Split_barrel_FMN-bd"/>
</dbReference>
<protein>
    <submittedName>
        <fullName evidence="1">Flavin reductase family protein</fullName>
    </submittedName>
</protein>
<reference evidence="1" key="1">
    <citation type="submission" date="2022-06" db="EMBL/GenBank/DDBJ databases">
        <title>Isolation of gut microbiota from human fecal samples.</title>
        <authorList>
            <person name="Pamer E.G."/>
            <person name="Barat B."/>
            <person name="Waligurski E."/>
            <person name="Medina S."/>
            <person name="Paddock L."/>
            <person name="Mostad J."/>
        </authorList>
    </citation>
    <scope>NUCLEOTIDE SEQUENCE</scope>
    <source>
        <strain evidence="1">DFI.6.24</strain>
    </source>
</reference>
<comment type="caution">
    <text evidence="1">The sequence shown here is derived from an EMBL/GenBank/DDBJ whole genome shotgun (WGS) entry which is preliminary data.</text>
</comment>
<evidence type="ECO:0000313" key="2">
    <source>
        <dbReference type="Proteomes" id="UP001204814"/>
    </source>
</evidence>
<dbReference type="AlphaFoldDB" id="A0AAP2UJK4"/>
<name>A0AAP2UJK4_9FIRM</name>
<gene>
    <name evidence="1" type="ORF">NE542_14425</name>
</gene>
<dbReference type="SUPFAM" id="SSF50475">
    <property type="entry name" value="FMN-binding split barrel"/>
    <property type="match status" value="1"/>
</dbReference>
<organism evidence="1 2">
    <name type="scientific">Faecalibacillus intestinalis</name>
    <dbReference type="NCBI Taxonomy" id="1982626"/>
    <lineage>
        <taxon>Bacteria</taxon>
        <taxon>Bacillati</taxon>
        <taxon>Bacillota</taxon>
        <taxon>Erysipelotrichia</taxon>
        <taxon>Erysipelotrichales</taxon>
        <taxon>Coprobacillaceae</taxon>
        <taxon>Faecalibacillus</taxon>
    </lineage>
</organism>
<evidence type="ECO:0000313" key="1">
    <source>
        <dbReference type="EMBL" id="MCQ5063012.1"/>
    </source>
</evidence>
<dbReference type="EMBL" id="JANGBO010000024">
    <property type="protein sequence ID" value="MCQ5063012.1"/>
    <property type="molecule type" value="Genomic_DNA"/>
</dbReference>
<proteinExistence type="predicted"/>
<accession>A0AAP2UJK4</accession>
<dbReference type="Proteomes" id="UP001204814">
    <property type="component" value="Unassembled WGS sequence"/>
</dbReference>
<sequence length="70" mass="8230">MATVYVHKTRYSKHIFNHAKYYSICFMDQEHKNQLGYFGRVSGRDKNKMEKCGMAVNNEDVAPYFEESSV</sequence>